<gene>
    <name evidence="2" type="ORF">LOTGIDRAFT_239557</name>
</gene>
<protein>
    <submittedName>
        <fullName evidence="2">Uncharacterized protein</fullName>
    </submittedName>
</protein>
<dbReference type="GeneID" id="20251098"/>
<dbReference type="EMBL" id="KB201978">
    <property type="protein sequence ID" value="ESO92951.1"/>
    <property type="molecule type" value="Genomic_DNA"/>
</dbReference>
<dbReference type="AlphaFoldDB" id="V4AHT1"/>
<name>V4AHT1_LOTGI</name>
<dbReference type="KEGG" id="lgi:LOTGIDRAFT_239557"/>
<feature type="region of interest" description="Disordered" evidence="1">
    <location>
        <begin position="48"/>
        <end position="142"/>
    </location>
</feature>
<feature type="compositionally biased region" description="Polar residues" evidence="1">
    <location>
        <begin position="117"/>
        <end position="132"/>
    </location>
</feature>
<dbReference type="OrthoDB" id="6090078at2759"/>
<dbReference type="HOGENOM" id="CLU_666127_0_0_1"/>
<proteinExistence type="predicted"/>
<accession>V4AHT1</accession>
<evidence type="ECO:0000256" key="1">
    <source>
        <dbReference type="SAM" id="MobiDB-lite"/>
    </source>
</evidence>
<dbReference type="CTD" id="20251098"/>
<evidence type="ECO:0000313" key="2">
    <source>
        <dbReference type="EMBL" id="ESO92951.1"/>
    </source>
</evidence>
<dbReference type="Proteomes" id="UP000030746">
    <property type="component" value="Unassembled WGS sequence"/>
</dbReference>
<organism evidence="2 3">
    <name type="scientific">Lottia gigantea</name>
    <name type="common">Giant owl limpet</name>
    <dbReference type="NCBI Taxonomy" id="225164"/>
    <lineage>
        <taxon>Eukaryota</taxon>
        <taxon>Metazoa</taxon>
        <taxon>Spiralia</taxon>
        <taxon>Lophotrochozoa</taxon>
        <taxon>Mollusca</taxon>
        <taxon>Gastropoda</taxon>
        <taxon>Patellogastropoda</taxon>
        <taxon>Lottioidea</taxon>
        <taxon>Lottiidae</taxon>
        <taxon>Lottia</taxon>
    </lineage>
</organism>
<reference evidence="2 3" key="1">
    <citation type="journal article" date="2013" name="Nature">
        <title>Insights into bilaterian evolution from three spiralian genomes.</title>
        <authorList>
            <person name="Simakov O."/>
            <person name="Marletaz F."/>
            <person name="Cho S.J."/>
            <person name="Edsinger-Gonzales E."/>
            <person name="Havlak P."/>
            <person name="Hellsten U."/>
            <person name="Kuo D.H."/>
            <person name="Larsson T."/>
            <person name="Lv J."/>
            <person name="Arendt D."/>
            <person name="Savage R."/>
            <person name="Osoegawa K."/>
            <person name="de Jong P."/>
            <person name="Grimwood J."/>
            <person name="Chapman J.A."/>
            <person name="Shapiro H."/>
            <person name="Aerts A."/>
            <person name="Otillar R.P."/>
            <person name="Terry A.Y."/>
            <person name="Boore J.L."/>
            <person name="Grigoriev I.V."/>
            <person name="Lindberg D.R."/>
            <person name="Seaver E.C."/>
            <person name="Weisblat D.A."/>
            <person name="Putnam N.H."/>
            <person name="Rokhsar D.S."/>
        </authorList>
    </citation>
    <scope>NUCLEOTIDE SEQUENCE [LARGE SCALE GENOMIC DNA]</scope>
</reference>
<evidence type="ECO:0000313" key="3">
    <source>
        <dbReference type="Proteomes" id="UP000030746"/>
    </source>
</evidence>
<keyword evidence="3" id="KW-1185">Reference proteome</keyword>
<dbReference type="RefSeq" id="XP_009056355.1">
    <property type="nucleotide sequence ID" value="XM_009058107.1"/>
</dbReference>
<sequence length="413" mass="47310">MAKLSTVIPFPWDDIAVRESSKTFNLAGHSGITYKRDFEASRRLEERQRFRVNKKTGYRPPPHVVPSPHRIVPDSFRMPQKPRSFSPDRKAQHPPNANKKHRSPTRYRSPERRITHKTPQTTTAAPSHTPKQLPSPPKAKQTRETLYPTLSAFYHQQNLDYSPPEPTADYPHTDDLPINNFYPNLNIQVPSENVFDNRTVVSVADNTLVDNQSCETYPTNMNINVSETKVLNDKRVDLNESIVENEHRISDFQVEPSAPPIYLIVPEEQEPQICMSGEDLVRPNRNSFQKKCDASKFIDENTPTIKFVDQRAPIKMSYADRMSEFDIDNPPKSKAEFAQWMTWRKQVNRHMASMILIKQGKDVYVAPSEINRKPLAKTTMKSVIDNSKDKGKITSLGGKPYVMYGIPRAKITG</sequence>